<name>W8Q1Z0_ENCIT</name>
<dbReference type="AlphaFoldDB" id="W8Q1Z0"/>
<gene>
    <name evidence="1" type="ORF">Eint_071745</name>
</gene>
<accession>W8Q1Z0</accession>
<dbReference type="EMBL" id="CP001948">
    <property type="protein sequence ID" value="AHL30134.1"/>
    <property type="molecule type" value="Genomic_DNA"/>
</dbReference>
<evidence type="ECO:0000313" key="2">
    <source>
        <dbReference type="Proteomes" id="UP000002313"/>
    </source>
</evidence>
<dbReference type="GeneID" id="20314069"/>
<organism evidence="1 2">
    <name type="scientific">Encephalitozoon intestinalis (strain ATCC 50506)</name>
    <name type="common">Microsporidian parasite</name>
    <name type="synonym">Septata intestinalis</name>
    <dbReference type="NCBI Taxonomy" id="876142"/>
    <lineage>
        <taxon>Eukaryota</taxon>
        <taxon>Fungi</taxon>
        <taxon>Fungi incertae sedis</taxon>
        <taxon>Microsporidia</taxon>
        <taxon>Unikaryonidae</taxon>
        <taxon>Encephalitozoon</taxon>
    </lineage>
</organism>
<dbReference type="HOGENOM" id="CLU_3207616_0_0_1"/>
<proteinExistence type="predicted"/>
<protein>
    <submittedName>
        <fullName evidence="1">Uncharacterized protein</fullName>
    </submittedName>
</protein>
<reference evidence="1 2" key="1">
    <citation type="journal article" date="2010" name="Nat. Commun.">
        <title>The complete sequence of the smallest known nuclear genome from the microsporidian Encephalitozoon intestinalis.</title>
        <authorList>
            <person name="Corradi N."/>
            <person name="Pombert J.-F."/>
            <person name="Farinelli L."/>
            <person name="Didier E.S."/>
            <person name="Keeling P.J."/>
        </authorList>
    </citation>
    <scope>NUCLEOTIDE SEQUENCE [LARGE SCALE GENOMIC DNA]</scope>
    <source>
        <strain evidence="1 2">ATCC 50506</strain>
    </source>
</reference>
<dbReference type="KEGG" id="ein:Eint_071745"/>
<dbReference type="Proteomes" id="UP000002313">
    <property type="component" value="Chromosome VII"/>
</dbReference>
<dbReference type="VEuPathDB" id="MicrosporidiaDB:Eint_071745"/>
<sequence length="45" mass="4852">MRVLLVILMLATAIVLTVTLTIILENMDRKGDDDPSDSFDGNSSG</sequence>
<reference evidence="1 2" key="2">
    <citation type="journal article" date="2012" name="Proc. Natl. Acad. Sci. U.S.A.">
        <title>Gain and loss of multiple functionally related, horizontally transferred genes in the reduced genomes of two microsporidian parasites.</title>
        <authorList>
            <person name="Pombert J.-F."/>
            <person name="Selman M."/>
            <person name="Burki F."/>
            <person name="Bardell F.T."/>
            <person name="Farinelli L."/>
            <person name="Solter L.F."/>
            <person name="Whitman D.W."/>
            <person name="Weiss L.M."/>
            <person name="Corradi N."/>
            <person name="Keeling P.J."/>
        </authorList>
    </citation>
    <scope>NUCLEOTIDE SEQUENCE [LARGE SCALE GENOMIC DNA]</scope>
    <source>
        <strain evidence="1 2">ATCC 50506</strain>
    </source>
</reference>
<dbReference type="RefSeq" id="XP_009161879.1">
    <property type="nucleotide sequence ID" value="XM_009163615.1"/>
</dbReference>
<keyword evidence="2" id="KW-1185">Reference proteome</keyword>
<evidence type="ECO:0000313" key="1">
    <source>
        <dbReference type="EMBL" id="AHL30134.1"/>
    </source>
</evidence>